<evidence type="ECO:0000256" key="1">
    <source>
        <dbReference type="ARBA" id="ARBA00022988"/>
    </source>
</evidence>
<dbReference type="PANTHER" id="PTHR33620:SF1">
    <property type="entry name" value="UREASE ACCESSORY PROTEIN F"/>
    <property type="match status" value="1"/>
</dbReference>
<comment type="function">
    <text evidence="3">Required for maturation of urease via the functional incorporation of the urease nickel metallocenter.</text>
</comment>
<dbReference type="GO" id="GO:0016151">
    <property type="term" value="F:nickel cation binding"/>
    <property type="evidence" value="ECO:0007669"/>
    <property type="project" value="UniProtKB-UniRule"/>
</dbReference>
<reference evidence="4 5" key="1">
    <citation type="submission" date="2019-11" db="EMBL/GenBank/DDBJ databases">
        <title>Terrilactibacillus tamarindus sp. nov. BCM23-1 isolated from bark of Tamarindus indica.</title>
        <authorList>
            <person name="Kingkaew E."/>
            <person name="Tanasupawat S."/>
        </authorList>
    </citation>
    <scope>NUCLEOTIDE SEQUENCE [LARGE SCALE GENOMIC DNA]</scope>
    <source>
        <strain evidence="4 5">BCM23-1</strain>
    </source>
</reference>
<comment type="caution">
    <text evidence="4">The sequence shown here is derived from an EMBL/GenBank/DDBJ whole genome shotgun (WGS) entry which is preliminary data.</text>
</comment>
<evidence type="ECO:0000313" key="4">
    <source>
        <dbReference type="EMBL" id="MTT31517.1"/>
    </source>
</evidence>
<sequence>MDNLQLLSLFQLCDSNLPVGQFSHSYGLETYIQDGKVHDKQTMKEWLMVYAEEQMCFSDGLGCYLGFQALNEGNLTDFWEIAVRLDAQSLSRESREANRKVGMRLLKLGQDLYPNSTLEVYKQKIKTDHIKAHPALVFAMIAYELHLSETETVVAYLYSTISGLIQNAVRGIPIGQTAGQTLLHDMKSRIEKLTDRIKTLSIDDLGATPPGLEVAQMRHEHLAVRIFMS</sequence>
<dbReference type="RefSeq" id="WP_155217677.1">
    <property type="nucleotide sequence ID" value="NZ_WNHB01000007.1"/>
</dbReference>
<dbReference type="Proteomes" id="UP000440978">
    <property type="component" value="Unassembled WGS sequence"/>
</dbReference>
<keyword evidence="5" id="KW-1185">Reference proteome</keyword>
<dbReference type="AlphaFoldDB" id="A0A6N8CQQ7"/>
<comment type="similarity">
    <text evidence="3">Belongs to the UreF family.</text>
</comment>
<accession>A0A6N8CQQ7</accession>
<keyword evidence="3" id="KW-0963">Cytoplasm</keyword>
<protein>
    <recommendedName>
        <fullName evidence="3">Urease accessory protein UreF</fullName>
    </recommendedName>
</protein>
<name>A0A6N8CQQ7_9BACI</name>
<dbReference type="OrthoDB" id="9798772at2"/>
<keyword evidence="2 3" id="KW-0143">Chaperone</keyword>
<dbReference type="EMBL" id="WNHB01000007">
    <property type="protein sequence ID" value="MTT31517.1"/>
    <property type="molecule type" value="Genomic_DNA"/>
</dbReference>
<comment type="subunit">
    <text evidence="3">UreD, UreF and UreG form a complex that acts as a GTP-hydrolysis-dependent molecular chaperone, activating the urease apoprotein by helping to assemble the nickel containing metallocenter of UreC. The UreE protein probably delivers the nickel.</text>
</comment>
<dbReference type="GO" id="GO:0005737">
    <property type="term" value="C:cytoplasm"/>
    <property type="evidence" value="ECO:0007669"/>
    <property type="project" value="UniProtKB-SubCell"/>
</dbReference>
<evidence type="ECO:0000256" key="3">
    <source>
        <dbReference type="HAMAP-Rule" id="MF_01385"/>
    </source>
</evidence>
<dbReference type="PANTHER" id="PTHR33620">
    <property type="entry name" value="UREASE ACCESSORY PROTEIN F"/>
    <property type="match status" value="1"/>
</dbReference>
<keyword evidence="1 3" id="KW-0996">Nickel insertion</keyword>
<organism evidence="4 5">
    <name type="scientific">Terrilactibacillus tamarindi</name>
    <dbReference type="NCBI Taxonomy" id="2599694"/>
    <lineage>
        <taxon>Bacteria</taxon>
        <taxon>Bacillati</taxon>
        <taxon>Bacillota</taxon>
        <taxon>Bacilli</taxon>
        <taxon>Bacillales</taxon>
        <taxon>Bacillaceae</taxon>
        <taxon>Terrilactibacillus</taxon>
    </lineage>
</organism>
<comment type="subcellular location">
    <subcellularLocation>
        <location evidence="3">Cytoplasm</location>
    </subcellularLocation>
</comment>
<dbReference type="PIRSF" id="PIRSF009467">
    <property type="entry name" value="Ureas_acces_UreF"/>
    <property type="match status" value="1"/>
</dbReference>
<gene>
    <name evidence="3" type="primary">ureF</name>
    <name evidence="4" type="ORF">GMB86_05750</name>
</gene>
<dbReference type="InterPro" id="IPR038277">
    <property type="entry name" value="UreF_sf"/>
</dbReference>
<evidence type="ECO:0000313" key="5">
    <source>
        <dbReference type="Proteomes" id="UP000440978"/>
    </source>
</evidence>
<evidence type="ECO:0000256" key="2">
    <source>
        <dbReference type="ARBA" id="ARBA00023186"/>
    </source>
</evidence>
<dbReference type="InterPro" id="IPR002639">
    <property type="entry name" value="UreF"/>
</dbReference>
<proteinExistence type="inferred from homology"/>
<dbReference type="Pfam" id="PF01730">
    <property type="entry name" value="UreF"/>
    <property type="match status" value="1"/>
</dbReference>
<dbReference type="Gene3D" id="1.10.4190.10">
    <property type="entry name" value="Urease accessory protein UreF"/>
    <property type="match status" value="1"/>
</dbReference>
<dbReference type="HAMAP" id="MF_01385">
    <property type="entry name" value="UreF"/>
    <property type="match status" value="1"/>
</dbReference>